<proteinExistence type="predicted"/>
<keyword evidence="1" id="KW-0067">ATP-binding</keyword>
<dbReference type="Proteomes" id="UP001199916">
    <property type="component" value="Unassembled WGS sequence"/>
</dbReference>
<keyword evidence="1" id="KW-0378">Hydrolase</keyword>
<dbReference type="GO" id="GO:0004386">
    <property type="term" value="F:helicase activity"/>
    <property type="evidence" value="ECO:0007669"/>
    <property type="project" value="UniProtKB-KW"/>
</dbReference>
<sequence>MFTHQVPHFHKGRILKTGMLENLRDYPRQFVDIAYQRHSDGIVTGAEVQVNKSSLTIARGIVKHDGRLYTLERDFELPYQSNGKETVLKIQFRAEQVLSDFTTLPGEIMLDEDNVHVRPDELELGRFKLKEGARLRSDYQSFVDLATEYNTFNVIHVPYAGLGRSTLSPFITRYFANELLKSGTDHAYDAGFAMLCLNGGAVERDVIQHYLGHRLGTSYRELTNERIFAGLRRILGEAGGGRALAPDVRHGGRQRVIVD</sequence>
<reference evidence="1 2" key="1">
    <citation type="submission" date="2021-11" db="EMBL/GenBank/DDBJ databases">
        <title>Draft genome sequence of Paenibacillus profundus YoMME, a new Gram-positive bacteria with exoelectrogenic properties.</title>
        <authorList>
            <person name="Hubenova Y."/>
            <person name="Hubenova E."/>
            <person name="Manasiev Y."/>
            <person name="Peykov S."/>
            <person name="Mitov M."/>
        </authorList>
    </citation>
    <scope>NUCLEOTIDE SEQUENCE [LARGE SCALE GENOMIC DNA]</scope>
    <source>
        <strain evidence="1 2">YoMME</strain>
    </source>
</reference>
<keyword evidence="1" id="KW-0547">Nucleotide-binding</keyword>
<evidence type="ECO:0000313" key="2">
    <source>
        <dbReference type="Proteomes" id="UP001199916"/>
    </source>
</evidence>
<protein>
    <submittedName>
        <fullName evidence="1">DNA and RNA helicase</fullName>
    </submittedName>
</protein>
<accession>A0ABS8YEE3</accession>
<dbReference type="EMBL" id="JAJNBZ010000009">
    <property type="protein sequence ID" value="MCE5170373.1"/>
    <property type="molecule type" value="Genomic_DNA"/>
</dbReference>
<name>A0ABS8YEE3_9BACL</name>
<keyword evidence="1" id="KW-0347">Helicase</keyword>
<gene>
    <name evidence="1" type="ORF">LQV63_13735</name>
</gene>
<organism evidence="1 2">
    <name type="scientific">Paenibacillus profundus</name>
    <dbReference type="NCBI Taxonomy" id="1173085"/>
    <lineage>
        <taxon>Bacteria</taxon>
        <taxon>Bacillati</taxon>
        <taxon>Bacillota</taxon>
        <taxon>Bacilli</taxon>
        <taxon>Bacillales</taxon>
        <taxon>Paenibacillaceae</taxon>
        <taxon>Paenibacillus</taxon>
    </lineage>
</organism>
<dbReference type="RefSeq" id="WP_233697115.1">
    <property type="nucleotide sequence ID" value="NZ_JAJNBZ010000009.1"/>
</dbReference>
<comment type="caution">
    <text evidence="1">The sequence shown here is derived from an EMBL/GenBank/DDBJ whole genome shotgun (WGS) entry which is preliminary data.</text>
</comment>
<keyword evidence="2" id="KW-1185">Reference proteome</keyword>
<evidence type="ECO:0000313" key="1">
    <source>
        <dbReference type="EMBL" id="MCE5170373.1"/>
    </source>
</evidence>